<feature type="compositionally biased region" description="Gly residues" evidence="1">
    <location>
        <begin position="32"/>
        <end position="43"/>
    </location>
</feature>
<evidence type="ECO:0000256" key="1">
    <source>
        <dbReference type="SAM" id="MobiDB-lite"/>
    </source>
</evidence>
<evidence type="ECO:0000313" key="4">
    <source>
        <dbReference type="Proteomes" id="UP001054857"/>
    </source>
</evidence>
<sequence>MRHMTRKPLFLVIYTIFMLFILAIGEGNGQGNQGHGHNQGLGVEGQNTLNGNGAPSINVSQSGAPNDTPPGNGNGGQGASSANGNSGSAGPTEANNNSTGPGNGHGNGNGNNNNANGNGGSGNPSGNGQSSADQNPSNANVTDGCGKGANCDPASNPGKANGNANGHAMAGQQQAYANRQKNWGVPNTKGETEFDDRKSPRKVAFLGNSPNFRIYPNYSDPTVYLQLRFGKVQELDGNGRPVPGHVISSLAATNTILFAAGNVTINGVNMSYVNVSLNPLTLPSFQLACRPTSPVNASTNSSSGSRRFGRRLLDVVASPAPPSIPSSAPPPSPAPSSEPPSPSPALPPSPSPSDAPPSPLSPPSSPSPPPPAPPVPGDNSNSTTPQLTISLLFGLDDVLTLPYGDENVTVPRNGLKWTVSYKNWPFCNDSNTLAVSLNLMLAHNASAEISAASANNSTQQLRIALGTDYNATLTFLDYAVDSLQSNANRLPVNVSLTQEGSDDGEGSVTTVQMRLPSPRAAAIGSSSSSSNAVWYDPTQSTTSAYLTSTDPGNVDTTATTTTTTTTTSVIESGAGTSSSASSGLRTTVWAAVAAVLLSAFMNGGAQPLAW</sequence>
<dbReference type="Proteomes" id="UP001054857">
    <property type="component" value="Unassembled WGS sequence"/>
</dbReference>
<evidence type="ECO:0000313" key="3">
    <source>
        <dbReference type="EMBL" id="GFR46291.1"/>
    </source>
</evidence>
<protein>
    <submittedName>
        <fullName evidence="3">Uncharacterized protein</fullName>
    </submittedName>
</protein>
<feature type="signal peptide" evidence="2">
    <location>
        <begin position="1"/>
        <end position="25"/>
    </location>
</feature>
<dbReference type="EMBL" id="BMAR01000013">
    <property type="protein sequence ID" value="GFR46291.1"/>
    <property type="molecule type" value="Genomic_DNA"/>
</dbReference>
<proteinExistence type="predicted"/>
<feature type="region of interest" description="Disordered" evidence="1">
    <location>
        <begin position="317"/>
        <end position="385"/>
    </location>
</feature>
<feature type="compositionally biased region" description="Low complexity" evidence="1">
    <location>
        <begin position="79"/>
        <end position="100"/>
    </location>
</feature>
<comment type="caution">
    <text evidence="3">The sequence shown here is derived from an EMBL/GenBank/DDBJ whole genome shotgun (WGS) entry which is preliminary data.</text>
</comment>
<feature type="compositionally biased region" description="Polar residues" evidence="1">
    <location>
        <begin position="132"/>
        <end position="141"/>
    </location>
</feature>
<organism evidence="3 4">
    <name type="scientific">Astrephomene gubernaculifera</name>
    <dbReference type="NCBI Taxonomy" id="47775"/>
    <lineage>
        <taxon>Eukaryota</taxon>
        <taxon>Viridiplantae</taxon>
        <taxon>Chlorophyta</taxon>
        <taxon>core chlorophytes</taxon>
        <taxon>Chlorophyceae</taxon>
        <taxon>CS clade</taxon>
        <taxon>Chlamydomonadales</taxon>
        <taxon>Astrephomenaceae</taxon>
        <taxon>Astrephomene</taxon>
    </lineage>
</organism>
<keyword evidence="2" id="KW-0732">Signal</keyword>
<feature type="region of interest" description="Disordered" evidence="1">
    <location>
        <begin position="32"/>
        <end position="175"/>
    </location>
</feature>
<name>A0AAD3DUX3_9CHLO</name>
<accession>A0AAD3DUX3</accession>
<keyword evidence="4" id="KW-1185">Reference proteome</keyword>
<gene>
    <name evidence="3" type="ORF">Agub_g7847</name>
</gene>
<reference evidence="3 4" key="1">
    <citation type="journal article" date="2021" name="Sci. Rep.">
        <title>Genome sequencing of the multicellular alga Astrephomene provides insights into convergent evolution of germ-soma differentiation.</title>
        <authorList>
            <person name="Yamashita S."/>
            <person name="Yamamoto K."/>
            <person name="Matsuzaki R."/>
            <person name="Suzuki S."/>
            <person name="Yamaguchi H."/>
            <person name="Hirooka S."/>
            <person name="Minakuchi Y."/>
            <person name="Miyagishima S."/>
            <person name="Kawachi M."/>
            <person name="Toyoda A."/>
            <person name="Nozaki H."/>
        </authorList>
    </citation>
    <scope>NUCLEOTIDE SEQUENCE [LARGE SCALE GENOMIC DNA]</scope>
    <source>
        <strain evidence="3 4">NIES-4017</strain>
    </source>
</reference>
<evidence type="ECO:0000256" key="2">
    <source>
        <dbReference type="SAM" id="SignalP"/>
    </source>
</evidence>
<feature type="compositionally biased region" description="Polar residues" evidence="1">
    <location>
        <begin position="45"/>
        <end position="62"/>
    </location>
</feature>
<feature type="compositionally biased region" description="Low complexity" evidence="1">
    <location>
        <begin position="154"/>
        <end position="175"/>
    </location>
</feature>
<dbReference type="AlphaFoldDB" id="A0AAD3DUX3"/>
<feature type="compositionally biased region" description="Pro residues" evidence="1">
    <location>
        <begin position="319"/>
        <end position="376"/>
    </location>
</feature>
<feature type="chain" id="PRO_5042155539" evidence="2">
    <location>
        <begin position="26"/>
        <end position="610"/>
    </location>
</feature>